<name>A0A7J7V0Q6_PIPKU</name>
<comment type="caution">
    <text evidence="2">The sequence shown here is derived from an EMBL/GenBank/DDBJ whole genome shotgun (WGS) entry which is preliminary data.</text>
</comment>
<dbReference type="EMBL" id="JACAGB010000017">
    <property type="protein sequence ID" value="KAF6318683.1"/>
    <property type="molecule type" value="Genomic_DNA"/>
</dbReference>
<proteinExistence type="predicted"/>
<evidence type="ECO:0000313" key="2">
    <source>
        <dbReference type="EMBL" id="KAF6318683.1"/>
    </source>
</evidence>
<evidence type="ECO:0000313" key="3">
    <source>
        <dbReference type="Proteomes" id="UP000558488"/>
    </source>
</evidence>
<evidence type="ECO:0000256" key="1">
    <source>
        <dbReference type="SAM" id="MobiDB-lite"/>
    </source>
</evidence>
<reference evidence="2 3" key="1">
    <citation type="journal article" date="2020" name="Nature">
        <title>Six reference-quality genomes reveal evolution of bat adaptations.</title>
        <authorList>
            <person name="Jebb D."/>
            <person name="Huang Z."/>
            <person name="Pippel M."/>
            <person name="Hughes G.M."/>
            <person name="Lavrichenko K."/>
            <person name="Devanna P."/>
            <person name="Winkler S."/>
            <person name="Jermiin L.S."/>
            <person name="Skirmuntt E.C."/>
            <person name="Katzourakis A."/>
            <person name="Burkitt-Gray L."/>
            <person name="Ray D.A."/>
            <person name="Sullivan K.A.M."/>
            <person name="Roscito J.G."/>
            <person name="Kirilenko B.M."/>
            <person name="Davalos L.M."/>
            <person name="Corthals A.P."/>
            <person name="Power M.L."/>
            <person name="Jones G."/>
            <person name="Ransome R.D."/>
            <person name="Dechmann D.K.N."/>
            <person name="Locatelli A.G."/>
            <person name="Puechmaille S.J."/>
            <person name="Fedrigo O."/>
            <person name="Jarvis E.D."/>
            <person name="Hiller M."/>
            <person name="Vernes S.C."/>
            <person name="Myers E.W."/>
            <person name="Teeling E.C."/>
        </authorList>
    </citation>
    <scope>NUCLEOTIDE SEQUENCE [LARGE SCALE GENOMIC DNA]</scope>
    <source>
        <strain evidence="2">MPipKuh1</strain>
        <tissue evidence="2">Flight muscle</tissue>
    </source>
</reference>
<sequence>MGVPGPCGNSEAACIPLIEPLYRLKKQEEAGGPDGSRPPGSIVKQQGRCWIMGTVASLSVPHACPLVNVQEENQGAPRTRMWPERGCQAGERRPGEQDTPLPYAERKTAQARPCAASWRAQPPDAKAPTSPPTSPRLPAQAAQRTPLWLGNSPDSC</sequence>
<dbReference type="Proteomes" id="UP000558488">
    <property type="component" value="Unassembled WGS sequence"/>
</dbReference>
<feature type="region of interest" description="Disordered" evidence="1">
    <location>
        <begin position="72"/>
        <end position="156"/>
    </location>
</feature>
<organism evidence="2 3">
    <name type="scientific">Pipistrellus kuhlii</name>
    <name type="common">Kuhl's pipistrelle</name>
    <dbReference type="NCBI Taxonomy" id="59472"/>
    <lineage>
        <taxon>Eukaryota</taxon>
        <taxon>Metazoa</taxon>
        <taxon>Chordata</taxon>
        <taxon>Craniata</taxon>
        <taxon>Vertebrata</taxon>
        <taxon>Euteleostomi</taxon>
        <taxon>Mammalia</taxon>
        <taxon>Eutheria</taxon>
        <taxon>Laurasiatheria</taxon>
        <taxon>Chiroptera</taxon>
        <taxon>Yangochiroptera</taxon>
        <taxon>Vespertilionidae</taxon>
        <taxon>Pipistrellus</taxon>
    </lineage>
</organism>
<dbReference type="AlphaFoldDB" id="A0A7J7V0Q6"/>
<gene>
    <name evidence="2" type="ORF">mPipKuh1_008665</name>
</gene>
<protein>
    <submittedName>
        <fullName evidence="2">Uncharacterized protein</fullName>
    </submittedName>
</protein>
<accession>A0A7J7V0Q6</accession>
<keyword evidence="3" id="KW-1185">Reference proteome</keyword>